<protein>
    <recommendedName>
        <fullName evidence="3">Antitoxin</fullName>
    </recommendedName>
</protein>
<organism evidence="1 2">
    <name type="scientific">Paractinoplanes tereljensis</name>
    <dbReference type="NCBI Taxonomy" id="571912"/>
    <lineage>
        <taxon>Bacteria</taxon>
        <taxon>Bacillati</taxon>
        <taxon>Actinomycetota</taxon>
        <taxon>Actinomycetes</taxon>
        <taxon>Micromonosporales</taxon>
        <taxon>Micromonosporaceae</taxon>
        <taxon>Paractinoplanes</taxon>
    </lineage>
</organism>
<comment type="caution">
    <text evidence="1">The sequence shown here is derived from an EMBL/GenBank/DDBJ whole genome shotgun (WGS) entry which is preliminary data.</text>
</comment>
<dbReference type="EMBL" id="BOMY01000050">
    <property type="protein sequence ID" value="GIF25206.1"/>
    <property type="molecule type" value="Genomic_DNA"/>
</dbReference>
<reference evidence="1" key="1">
    <citation type="submission" date="2021-01" db="EMBL/GenBank/DDBJ databases">
        <title>Whole genome shotgun sequence of Actinoplanes tereljensis NBRC 105297.</title>
        <authorList>
            <person name="Komaki H."/>
            <person name="Tamura T."/>
        </authorList>
    </citation>
    <scope>NUCLEOTIDE SEQUENCE</scope>
    <source>
        <strain evidence="1">NBRC 105297</strain>
    </source>
</reference>
<gene>
    <name evidence="1" type="ORF">Ate02nite_79360</name>
</gene>
<dbReference type="AlphaFoldDB" id="A0A919TWJ6"/>
<keyword evidence="2" id="KW-1185">Reference proteome</keyword>
<accession>A0A919TWJ6</accession>
<dbReference type="Proteomes" id="UP000623608">
    <property type="component" value="Unassembled WGS sequence"/>
</dbReference>
<evidence type="ECO:0000313" key="2">
    <source>
        <dbReference type="Proteomes" id="UP000623608"/>
    </source>
</evidence>
<dbReference type="RefSeq" id="WP_203813010.1">
    <property type="nucleotide sequence ID" value="NZ_BOMY01000050.1"/>
</dbReference>
<evidence type="ECO:0000313" key="1">
    <source>
        <dbReference type="EMBL" id="GIF25206.1"/>
    </source>
</evidence>
<sequence length="71" mass="8047">MKIRVSLPEEDVRFPDEQGPSRSAVLHEAVSLLRDRQLARQYAEAFSEWDDSPDAELWDATTFDGLPRTAG</sequence>
<evidence type="ECO:0008006" key="3">
    <source>
        <dbReference type="Google" id="ProtNLM"/>
    </source>
</evidence>
<name>A0A919TWJ6_9ACTN</name>
<proteinExistence type="predicted"/>